<feature type="non-terminal residue" evidence="3">
    <location>
        <position position="285"/>
    </location>
</feature>
<dbReference type="Pfam" id="PF25597">
    <property type="entry name" value="SH3_retrovirus"/>
    <property type="match status" value="1"/>
</dbReference>
<sequence>MPSRVLNFQTPLQVLVSTHGPLPSIMMLPPRVFGCVAFVHLHKNQRTKLDPCALRCIFLGYATHQKGYHCYNPSTKRTYVTMDVTFLESETFFPAPISNSPIQREMCSQEKNWKSLFTLDSYFDSQQSHDALVESNDKVVGNHDASIGPIDNEGEIHEASVESSDNVTGGINLEDLEEPPSTVPNDQSLENTLEVRSSNNHVDMINIPSGYNLPSRKNRGQPPDRYSPDYEAKRSKYPIANHVSSRRLSDPLKAFVYQLSSDHIPTKIEEALKDPKWVQAITEEM</sequence>
<gene>
    <name evidence="3" type="ORF">L195_g043993</name>
</gene>
<dbReference type="EMBL" id="ASHM01055044">
    <property type="protein sequence ID" value="PNX87893.1"/>
    <property type="molecule type" value="Genomic_DNA"/>
</dbReference>
<dbReference type="AlphaFoldDB" id="A0A2K3MAU2"/>
<reference evidence="3 4" key="2">
    <citation type="journal article" date="2017" name="Front. Plant Sci.">
        <title>Gene Classification and Mining of Molecular Markers Useful in Red Clover (Trifolium pratense) Breeding.</title>
        <authorList>
            <person name="Istvanek J."/>
            <person name="Dluhosova J."/>
            <person name="Dluhos P."/>
            <person name="Patkova L."/>
            <person name="Nedelnik J."/>
            <person name="Repkova J."/>
        </authorList>
    </citation>
    <scope>NUCLEOTIDE SEQUENCE [LARGE SCALE GENOMIC DNA]</scope>
    <source>
        <strain evidence="4">cv. Tatra</strain>
        <tissue evidence="3">Young leaves</tissue>
    </source>
</reference>
<evidence type="ECO:0000313" key="4">
    <source>
        <dbReference type="Proteomes" id="UP000236291"/>
    </source>
</evidence>
<feature type="region of interest" description="Disordered" evidence="1">
    <location>
        <begin position="203"/>
        <end position="231"/>
    </location>
</feature>
<proteinExistence type="predicted"/>
<dbReference type="InterPro" id="IPR057670">
    <property type="entry name" value="SH3_retrovirus"/>
</dbReference>
<comment type="caution">
    <text evidence="3">The sequence shown here is derived from an EMBL/GenBank/DDBJ whole genome shotgun (WGS) entry which is preliminary data.</text>
</comment>
<evidence type="ECO:0000313" key="3">
    <source>
        <dbReference type="EMBL" id="PNX87893.1"/>
    </source>
</evidence>
<dbReference type="Proteomes" id="UP000236291">
    <property type="component" value="Unassembled WGS sequence"/>
</dbReference>
<protein>
    <recommendedName>
        <fullName evidence="2">Retroviral polymerase SH3-like domain-containing protein</fullName>
    </recommendedName>
</protein>
<feature type="domain" description="Retroviral polymerase SH3-like" evidence="2">
    <location>
        <begin position="35"/>
        <end position="94"/>
    </location>
</feature>
<evidence type="ECO:0000259" key="2">
    <source>
        <dbReference type="Pfam" id="PF25597"/>
    </source>
</evidence>
<organism evidence="3 4">
    <name type="scientific">Trifolium pratense</name>
    <name type="common">Red clover</name>
    <dbReference type="NCBI Taxonomy" id="57577"/>
    <lineage>
        <taxon>Eukaryota</taxon>
        <taxon>Viridiplantae</taxon>
        <taxon>Streptophyta</taxon>
        <taxon>Embryophyta</taxon>
        <taxon>Tracheophyta</taxon>
        <taxon>Spermatophyta</taxon>
        <taxon>Magnoliopsida</taxon>
        <taxon>eudicotyledons</taxon>
        <taxon>Gunneridae</taxon>
        <taxon>Pentapetalae</taxon>
        <taxon>rosids</taxon>
        <taxon>fabids</taxon>
        <taxon>Fabales</taxon>
        <taxon>Fabaceae</taxon>
        <taxon>Papilionoideae</taxon>
        <taxon>50 kb inversion clade</taxon>
        <taxon>NPAAA clade</taxon>
        <taxon>Hologalegina</taxon>
        <taxon>IRL clade</taxon>
        <taxon>Trifolieae</taxon>
        <taxon>Trifolium</taxon>
    </lineage>
</organism>
<evidence type="ECO:0000256" key="1">
    <source>
        <dbReference type="SAM" id="MobiDB-lite"/>
    </source>
</evidence>
<reference evidence="3 4" key="1">
    <citation type="journal article" date="2014" name="Am. J. Bot.">
        <title>Genome assembly and annotation for red clover (Trifolium pratense; Fabaceae).</title>
        <authorList>
            <person name="Istvanek J."/>
            <person name="Jaros M."/>
            <person name="Krenek A."/>
            <person name="Repkova J."/>
        </authorList>
    </citation>
    <scope>NUCLEOTIDE SEQUENCE [LARGE SCALE GENOMIC DNA]</scope>
    <source>
        <strain evidence="4">cv. Tatra</strain>
        <tissue evidence="3">Young leaves</tissue>
    </source>
</reference>
<accession>A0A2K3MAU2</accession>
<name>A0A2K3MAU2_TRIPR</name>
<feature type="region of interest" description="Disordered" evidence="1">
    <location>
        <begin position="148"/>
        <end position="167"/>
    </location>
</feature>